<dbReference type="EMBL" id="BORP01000003">
    <property type="protein sequence ID" value="GIO27148.1"/>
    <property type="molecule type" value="Genomic_DNA"/>
</dbReference>
<gene>
    <name evidence="2" type="ORF">J43TS3_17590</name>
</gene>
<organism evidence="2 3">
    <name type="scientific">Ornithinibacillus bavariensis</name>
    <dbReference type="NCBI Taxonomy" id="545502"/>
    <lineage>
        <taxon>Bacteria</taxon>
        <taxon>Bacillati</taxon>
        <taxon>Bacillota</taxon>
        <taxon>Bacilli</taxon>
        <taxon>Bacillales</taxon>
        <taxon>Bacillaceae</taxon>
        <taxon>Ornithinibacillus</taxon>
    </lineage>
</organism>
<reference evidence="2" key="1">
    <citation type="submission" date="2021-03" db="EMBL/GenBank/DDBJ databases">
        <title>Antimicrobial resistance genes in bacteria isolated from Japanese honey, and their potential for conferring macrolide and lincosamide resistance in the American foulbrood pathogen Paenibacillus larvae.</title>
        <authorList>
            <person name="Okamoto M."/>
            <person name="Kumagai M."/>
            <person name="Kanamori H."/>
            <person name="Takamatsu D."/>
        </authorList>
    </citation>
    <scope>NUCLEOTIDE SEQUENCE</scope>
    <source>
        <strain evidence="2">J43TS3</strain>
    </source>
</reference>
<name>A0A920C703_9BACI</name>
<keyword evidence="1" id="KW-0472">Membrane</keyword>
<keyword evidence="1" id="KW-0812">Transmembrane</keyword>
<accession>A0A920C703</accession>
<keyword evidence="3" id="KW-1185">Reference proteome</keyword>
<evidence type="ECO:0000313" key="2">
    <source>
        <dbReference type="EMBL" id="GIO27148.1"/>
    </source>
</evidence>
<dbReference type="RefSeq" id="WP_212920656.1">
    <property type="nucleotide sequence ID" value="NZ_BORP01000003.1"/>
</dbReference>
<keyword evidence="1" id="KW-1133">Transmembrane helix</keyword>
<feature type="transmembrane region" description="Helical" evidence="1">
    <location>
        <begin position="30"/>
        <end position="50"/>
    </location>
</feature>
<sequence length="60" mass="6848">MKRYLTAVFIAISVVILVLGLRIDSQWTGAASWGLTLICLIFAAYFTKYIPDEKTPKRRK</sequence>
<proteinExistence type="predicted"/>
<evidence type="ECO:0000313" key="3">
    <source>
        <dbReference type="Proteomes" id="UP000676917"/>
    </source>
</evidence>
<dbReference type="Proteomes" id="UP000676917">
    <property type="component" value="Unassembled WGS sequence"/>
</dbReference>
<evidence type="ECO:0000256" key="1">
    <source>
        <dbReference type="SAM" id="Phobius"/>
    </source>
</evidence>
<comment type="caution">
    <text evidence="2">The sequence shown here is derived from an EMBL/GenBank/DDBJ whole genome shotgun (WGS) entry which is preliminary data.</text>
</comment>
<dbReference type="AlphaFoldDB" id="A0A920C703"/>
<protein>
    <submittedName>
        <fullName evidence="2">Uncharacterized protein</fullName>
    </submittedName>
</protein>